<accession>B8D3V8</accession>
<dbReference type="AlphaFoldDB" id="B8D3V8"/>
<keyword evidence="2" id="KW-0378">Hydrolase</keyword>
<dbReference type="InterPro" id="IPR007404">
    <property type="entry name" value="YdjM-like"/>
</dbReference>
<keyword evidence="1" id="KW-1133">Transmembrane helix</keyword>
<evidence type="ECO:0000313" key="3">
    <source>
        <dbReference type="Proteomes" id="UP000006903"/>
    </source>
</evidence>
<dbReference type="KEGG" id="dka:DKAM_0463"/>
<feature type="transmembrane region" description="Helical" evidence="1">
    <location>
        <begin position="120"/>
        <end position="139"/>
    </location>
</feature>
<keyword evidence="1" id="KW-0812">Transmembrane</keyword>
<dbReference type="eggNOG" id="arCOG01744">
    <property type="taxonomic scope" value="Archaea"/>
</dbReference>
<proteinExistence type="predicted"/>
<dbReference type="STRING" id="490899.DKAM_0463"/>
<gene>
    <name evidence="2" type="ordered locus">DKAM_0463</name>
</gene>
<dbReference type="Proteomes" id="UP000006903">
    <property type="component" value="Chromosome"/>
</dbReference>
<feature type="transmembrane region" description="Helical" evidence="1">
    <location>
        <begin position="51"/>
        <end position="70"/>
    </location>
</feature>
<protein>
    <submittedName>
        <fullName evidence="2">Predicted membrane-bound metal-dependent hydrolase</fullName>
    </submittedName>
</protein>
<dbReference type="GO" id="GO:0016787">
    <property type="term" value="F:hydrolase activity"/>
    <property type="evidence" value="ECO:0007669"/>
    <property type="project" value="UniProtKB-KW"/>
</dbReference>
<dbReference type="Pfam" id="PF04307">
    <property type="entry name" value="YdjM"/>
    <property type="match status" value="1"/>
</dbReference>
<name>B8D3V8_DESA1</name>
<organism evidence="2 3">
    <name type="scientific">Desulfurococcus amylolyticus (strain DSM 18924 / JCM 16383 / VKM B-2413 / 1221n)</name>
    <name type="common">Desulfurococcus kamchatkensis</name>
    <dbReference type="NCBI Taxonomy" id="490899"/>
    <lineage>
        <taxon>Archaea</taxon>
        <taxon>Thermoproteota</taxon>
        <taxon>Thermoprotei</taxon>
        <taxon>Desulfurococcales</taxon>
        <taxon>Desulfurococcaceae</taxon>
        <taxon>Desulfurococcus</taxon>
    </lineage>
</organism>
<dbReference type="EMBL" id="CP001140">
    <property type="protein sequence ID" value="ACL10789.1"/>
    <property type="molecule type" value="Genomic_DNA"/>
</dbReference>
<dbReference type="HOGENOM" id="CLU_097802_3_2_2"/>
<evidence type="ECO:0000256" key="1">
    <source>
        <dbReference type="SAM" id="Phobius"/>
    </source>
</evidence>
<dbReference type="RefSeq" id="WP_012608131.1">
    <property type="nucleotide sequence ID" value="NC_011766.1"/>
</dbReference>
<dbReference type="GeneID" id="7170698"/>
<sequence>MKGVTHLLLGAAVGLYIGYDALSSIAASMISGASALIPDLDLHLGHRKTLHNIFALAVFTIVVTIILDHIGVRNELIPKAVALGWLTHILSDVLNIQGVHLFYPFSEYSISLKIARSDSIVLNILVSLISIILIALRILQFTY</sequence>
<evidence type="ECO:0000313" key="2">
    <source>
        <dbReference type="EMBL" id="ACL10789.1"/>
    </source>
</evidence>
<keyword evidence="1" id="KW-0472">Membrane</keyword>
<reference evidence="2 3" key="1">
    <citation type="journal article" date="2009" name="J. Bacteriol.">
        <title>Complete genome sequence of the anaerobic, protein-degrading hyperthermophilic crenarchaeon Desulfurococcus kamchatkensis.</title>
        <authorList>
            <person name="Ravin N.V."/>
            <person name="Mardanov A.V."/>
            <person name="Beletsky A.V."/>
            <person name="Kublanov I.V."/>
            <person name="Kolganova T.V."/>
            <person name="Lebedinsky A.V."/>
            <person name="Chernyh N.A."/>
            <person name="Bonch-Osmolovskaya E.A."/>
            <person name="Skryabin K.G."/>
        </authorList>
    </citation>
    <scope>NUCLEOTIDE SEQUENCE [LARGE SCALE GENOMIC DNA]</scope>
    <source>
        <strain evidence="3">DSM 18924 / JCM 16383 / VKM B-2413 / 1221n</strain>
    </source>
</reference>